<evidence type="ECO:0000313" key="2">
    <source>
        <dbReference type="EMBL" id="KAK3346967.1"/>
    </source>
</evidence>
<gene>
    <name evidence="2" type="ORF">B0T25DRAFT_553292</name>
</gene>
<name>A0AAJ0MBA7_9PEZI</name>
<sequence length="56" mass="6128">MESDQLLQVGILALKGFILMLWLQSMASPLQFFIGGLAVLLITYLLNNNVSSSPFA</sequence>
<keyword evidence="3" id="KW-1185">Reference proteome</keyword>
<reference evidence="2" key="1">
    <citation type="journal article" date="2023" name="Mol. Phylogenet. Evol.">
        <title>Genome-scale phylogeny and comparative genomics of the fungal order Sordariales.</title>
        <authorList>
            <person name="Hensen N."/>
            <person name="Bonometti L."/>
            <person name="Westerberg I."/>
            <person name="Brannstrom I.O."/>
            <person name="Guillou S."/>
            <person name="Cros-Aarteil S."/>
            <person name="Calhoun S."/>
            <person name="Haridas S."/>
            <person name="Kuo A."/>
            <person name="Mondo S."/>
            <person name="Pangilinan J."/>
            <person name="Riley R."/>
            <person name="LaButti K."/>
            <person name="Andreopoulos B."/>
            <person name="Lipzen A."/>
            <person name="Chen C."/>
            <person name="Yan M."/>
            <person name="Daum C."/>
            <person name="Ng V."/>
            <person name="Clum A."/>
            <person name="Steindorff A."/>
            <person name="Ohm R.A."/>
            <person name="Martin F."/>
            <person name="Silar P."/>
            <person name="Natvig D.O."/>
            <person name="Lalanne C."/>
            <person name="Gautier V."/>
            <person name="Ament-Velasquez S.L."/>
            <person name="Kruys A."/>
            <person name="Hutchinson M.I."/>
            <person name="Powell A.J."/>
            <person name="Barry K."/>
            <person name="Miller A.N."/>
            <person name="Grigoriev I.V."/>
            <person name="Debuchy R."/>
            <person name="Gladieux P."/>
            <person name="Hiltunen Thoren M."/>
            <person name="Johannesson H."/>
        </authorList>
    </citation>
    <scope>NUCLEOTIDE SEQUENCE</scope>
    <source>
        <strain evidence="2">CBS 955.72</strain>
    </source>
</reference>
<protein>
    <submittedName>
        <fullName evidence="2">Uncharacterized protein</fullName>
    </submittedName>
</protein>
<dbReference type="Proteomes" id="UP001275084">
    <property type="component" value="Unassembled WGS sequence"/>
</dbReference>
<comment type="caution">
    <text evidence="2">The sequence shown here is derived from an EMBL/GenBank/DDBJ whole genome shotgun (WGS) entry which is preliminary data.</text>
</comment>
<accession>A0AAJ0MBA7</accession>
<keyword evidence="1" id="KW-1133">Transmembrane helix</keyword>
<feature type="transmembrane region" description="Helical" evidence="1">
    <location>
        <begin position="30"/>
        <end position="47"/>
    </location>
</feature>
<dbReference type="EMBL" id="JAUIQD010000006">
    <property type="protein sequence ID" value="KAK3346967.1"/>
    <property type="molecule type" value="Genomic_DNA"/>
</dbReference>
<evidence type="ECO:0000256" key="1">
    <source>
        <dbReference type="SAM" id="Phobius"/>
    </source>
</evidence>
<keyword evidence="1" id="KW-0812">Transmembrane</keyword>
<organism evidence="2 3">
    <name type="scientific">Lasiosphaeria hispida</name>
    <dbReference type="NCBI Taxonomy" id="260671"/>
    <lineage>
        <taxon>Eukaryota</taxon>
        <taxon>Fungi</taxon>
        <taxon>Dikarya</taxon>
        <taxon>Ascomycota</taxon>
        <taxon>Pezizomycotina</taxon>
        <taxon>Sordariomycetes</taxon>
        <taxon>Sordariomycetidae</taxon>
        <taxon>Sordariales</taxon>
        <taxon>Lasiosphaeriaceae</taxon>
        <taxon>Lasiosphaeria</taxon>
    </lineage>
</organism>
<reference evidence="2" key="2">
    <citation type="submission" date="2023-06" db="EMBL/GenBank/DDBJ databases">
        <authorList>
            <consortium name="Lawrence Berkeley National Laboratory"/>
            <person name="Haridas S."/>
            <person name="Hensen N."/>
            <person name="Bonometti L."/>
            <person name="Westerberg I."/>
            <person name="Brannstrom I.O."/>
            <person name="Guillou S."/>
            <person name="Cros-Aarteil S."/>
            <person name="Calhoun S."/>
            <person name="Kuo A."/>
            <person name="Mondo S."/>
            <person name="Pangilinan J."/>
            <person name="Riley R."/>
            <person name="Labutti K."/>
            <person name="Andreopoulos B."/>
            <person name="Lipzen A."/>
            <person name="Chen C."/>
            <person name="Yanf M."/>
            <person name="Daum C."/>
            <person name="Ng V."/>
            <person name="Clum A."/>
            <person name="Steindorff A."/>
            <person name="Ohm R."/>
            <person name="Martin F."/>
            <person name="Silar P."/>
            <person name="Natvig D."/>
            <person name="Lalanne C."/>
            <person name="Gautier V."/>
            <person name="Ament-Velasquez S.L."/>
            <person name="Kruys A."/>
            <person name="Hutchinson M.I."/>
            <person name="Powell A.J."/>
            <person name="Barry K."/>
            <person name="Miller A.N."/>
            <person name="Grigoriev I.V."/>
            <person name="Debuchy R."/>
            <person name="Gladieux P."/>
            <person name="Thoren M.H."/>
            <person name="Johannesson H."/>
        </authorList>
    </citation>
    <scope>NUCLEOTIDE SEQUENCE</scope>
    <source>
        <strain evidence="2">CBS 955.72</strain>
    </source>
</reference>
<proteinExistence type="predicted"/>
<keyword evidence="1" id="KW-0472">Membrane</keyword>
<dbReference type="AlphaFoldDB" id="A0AAJ0MBA7"/>
<evidence type="ECO:0000313" key="3">
    <source>
        <dbReference type="Proteomes" id="UP001275084"/>
    </source>
</evidence>